<sequence>MRAKKKKTDKDTNQLTNTERKKRGANKSCKERLIYKYKEFLKYMEREKLRRKKWCVEFIEEQITTVATWMKEAEALDADVISEQSKSLETRLNVYTDRYMYKDKIARLEKEDRELQVIVRDNKQTISNLQKQTGELQQVSELENQATILKIEVENKSNRIEALEDNLSRMGLNSSEDKQFFLLKHSNKHMNAERDDLEMQYEGLVSELIRIKGNESVDLVNEIIDLKKKNQIYHQRFLEIRDEYKNLQRENRDSSNIETLYGSNVETIDDETILID</sequence>
<feature type="region of interest" description="Disordered" evidence="2">
    <location>
        <begin position="1"/>
        <end position="24"/>
    </location>
</feature>
<accession>A0A9N9N865</accession>
<evidence type="ECO:0000256" key="1">
    <source>
        <dbReference type="SAM" id="Coils"/>
    </source>
</evidence>
<evidence type="ECO:0000313" key="3">
    <source>
        <dbReference type="EMBL" id="CAG8711072.1"/>
    </source>
</evidence>
<proteinExistence type="predicted"/>
<dbReference type="AlphaFoldDB" id="A0A9N9N865"/>
<dbReference type="Proteomes" id="UP000789759">
    <property type="component" value="Unassembled WGS sequence"/>
</dbReference>
<reference evidence="3" key="1">
    <citation type="submission" date="2021-06" db="EMBL/GenBank/DDBJ databases">
        <authorList>
            <person name="Kallberg Y."/>
            <person name="Tangrot J."/>
            <person name="Rosling A."/>
        </authorList>
    </citation>
    <scope>NUCLEOTIDE SEQUENCE</scope>
    <source>
        <strain evidence="3">FL966</strain>
    </source>
</reference>
<keyword evidence="1" id="KW-0175">Coiled coil</keyword>
<keyword evidence="4" id="KW-1185">Reference proteome</keyword>
<organism evidence="3 4">
    <name type="scientific">Cetraspora pellucida</name>
    <dbReference type="NCBI Taxonomy" id="1433469"/>
    <lineage>
        <taxon>Eukaryota</taxon>
        <taxon>Fungi</taxon>
        <taxon>Fungi incertae sedis</taxon>
        <taxon>Mucoromycota</taxon>
        <taxon>Glomeromycotina</taxon>
        <taxon>Glomeromycetes</taxon>
        <taxon>Diversisporales</taxon>
        <taxon>Gigasporaceae</taxon>
        <taxon>Cetraspora</taxon>
    </lineage>
</organism>
<name>A0A9N9N865_9GLOM</name>
<dbReference type="EMBL" id="CAJVQA010011820">
    <property type="protein sequence ID" value="CAG8711072.1"/>
    <property type="molecule type" value="Genomic_DNA"/>
</dbReference>
<comment type="caution">
    <text evidence="3">The sequence shown here is derived from an EMBL/GenBank/DDBJ whole genome shotgun (WGS) entry which is preliminary data.</text>
</comment>
<evidence type="ECO:0000256" key="2">
    <source>
        <dbReference type="SAM" id="MobiDB-lite"/>
    </source>
</evidence>
<evidence type="ECO:0000313" key="4">
    <source>
        <dbReference type="Proteomes" id="UP000789759"/>
    </source>
</evidence>
<gene>
    <name evidence="3" type="ORF">CPELLU_LOCUS12333</name>
</gene>
<protein>
    <submittedName>
        <fullName evidence="3">14617_t:CDS:1</fullName>
    </submittedName>
</protein>
<feature type="coiled-coil region" evidence="1">
    <location>
        <begin position="139"/>
        <end position="250"/>
    </location>
</feature>